<dbReference type="RefSeq" id="WP_106750779.1">
    <property type="nucleotide sequence ID" value="NZ_CP027668.1"/>
</dbReference>
<evidence type="ECO:0000256" key="5">
    <source>
        <dbReference type="ARBA" id="ARBA00022692"/>
    </source>
</evidence>
<dbReference type="OrthoDB" id="9803444at2"/>
<dbReference type="PANTHER" id="PTHR34979">
    <property type="entry name" value="INNER MEMBRANE PROTEIN YGAZ"/>
    <property type="match status" value="1"/>
</dbReference>
<keyword evidence="5 8" id="KW-0812">Transmembrane</keyword>
<keyword evidence="3" id="KW-0813">Transport</keyword>
<dbReference type="GO" id="GO:0005886">
    <property type="term" value="C:plasma membrane"/>
    <property type="evidence" value="ECO:0007669"/>
    <property type="project" value="UniProtKB-SubCell"/>
</dbReference>
<dbReference type="Proteomes" id="UP000237889">
    <property type="component" value="Chromosome"/>
</dbReference>
<evidence type="ECO:0000256" key="6">
    <source>
        <dbReference type="ARBA" id="ARBA00022989"/>
    </source>
</evidence>
<evidence type="ECO:0000313" key="10">
    <source>
        <dbReference type="Proteomes" id="UP000237889"/>
    </source>
</evidence>
<dbReference type="KEGG" id="phr:C6569_21480"/>
<feature type="transmembrane region" description="Helical" evidence="8">
    <location>
        <begin position="80"/>
        <end position="99"/>
    </location>
</feature>
<keyword evidence="4" id="KW-1003">Cell membrane</keyword>
<comment type="subcellular location">
    <subcellularLocation>
        <location evidence="1">Cell membrane</location>
        <topology evidence="1">Multi-pass membrane protein</topology>
    </subcellularLocation>
</comment>
<evidence type="ECO:0000256" key="2">
    <source>
        <dbReference type="ARBA" id="ARBA00010735"/>
    </source>
</evidence>
<sequence>MHAPHTSSPRPVPCTLAGMVEGARLSVPMLPGVLVFAAAVGAASAEKGLTLGQAVLMSFSVYAGASQLLALQLWPEVFSLSAIAALVVVTTAVNLRFLLMGASLQPWLSRGPAGAIHLGLAGLTDANFVIGSRYHAEGGQDAGVFVGAGLFMWIIWTLATIPGHALGHLLTDPKRFAIDMVMPLTFTAMSVGLFRLRRDRLAWPVAAAIAVVTAQLVSGYWFIITGAIAGSLAAGAFRDRD</sequence>
<evidence type="ECO:0000256" key="7">
    <source>
        <dbReference type="ARBA" id="ARBA00023136"/>
    </source>
</evidence>
<reference evidence="9 10" key="1">
    <citation type="submission" date="2018-03" db="EMBL/GenBank/DDBJ databases">
        <title>Genome sequencing of Phreatobacter sp.</title>
        <authorList>
            <person name="Kim S.-J."/>
            <person name="Heo J."/>
            <person name="Kwon S.-W."/>
        </authorList>
    </citation>
    <scope>NUCLEOTIDE SEQUENCE [LARGE SCALE GENOMIC DNA]</scope>
    <source>
        <strain evidence="9 10">S-12</strain>
    </source>
</reference>
<accession>A0A2S0NGW3</accession>
<dbReference type="GO" id="GO:1903785">
    <property type="term" value="P:L-valine transmembrane transport"/>
    <property type="evidence" value="ECO:0007669"/>
    <property type="project" value="TreeGrafter"/>
</dbReference>
<dbReference type="Pfam" id="PF03591">
    <property type="entry name" value="AzlC"/>
    <property type="match status" value="1"/>
</dbReference>
<feature type="transmembrane region" description="Helical" evidence="8">
    <location>
        <begin position="201"/>
        <end position="223"/>
    </location>
</feature>
<evidence type="ECO:0000256" key="8">
    <source>
        <dbReference type="SAM" id="Phobius"/>
    </source>
</evidence>
<comment type="similarity">
    <text evidence="2">Belongs to the AzlC family.</text>
</comment>
<name>A0A2S0NGW3_9HYPH</name>
<proteinExistence type="inferred from homology"/>
<evidence type="ECO:0000313" key="9">
    <source>
        <dbReference type="EMBL" id="AVO47409.1"/>
    </source>
</evidence>
<dbReference type="PANTHER" id="PTHR34979:SF1">
    <property type="entry name" value="INNER MEMBRANE PROTEIN YGAZ"/>
    <property type="match status" value="1"/>
</dbReference>
<evidence type="ECO:0000256" key="3">
    <source>
        <dbReference type="ARBA" id="ARBA00022448"/>
    </source>
</evidence>
<feature type="transmembrane region" description="Helical" evidence="8">
    <location>
        <begin position="25"/>
        <end position="43"/>
    </location>
</feature>
<keyword evidence="7 8" id="KW-0472">Membrane</keyword>
<feature type="transmembrane region" description="Helical" evidence="8">
    <location>
        <begin position="176"/>
        <end position="194"/>
    </location>
</feature>
<keyword evidence="10" id="KW-1185">Reference proteome</keyword>
<gene>
    <name evidence="9" type="ORF">C6569_21480</name>
</gene>
<keyword evidence="6 8" id="KW-1133">Transmembrane helix</keyword>
<organism evidence="9 10">
    <name type="scientific">Phreatobacter cathodiphilus</name>
    <dbReference type="NCBI Taxonomy" id="1868589"/>
    <lineage>
        <taxon>Bacteria</taxon>
        <taxon>Pseudomonadati</taxon>
        <taxon>Pseudomonadota</taxon>
        <taxon>Alphaproteobacteria</taxon>
        <taxon>Hyphomicrobiales</taxon>
        <taxon>Phreatobacteraceae</taxon>
        <taxon>Phreatobacter</taxon>
    </lineage>
</organism>
<feature type="transmembrane region" description="Helical" evidence="8">
    <location>
        <begin position="142"/>
        <end position="164"/>
    </location>
</feature>
<dbReference type="EMBL" id="CP027668">
    <property type="protein sequence ID" value="AVO47409.1"/>
    <property type="molecule type" value="Genomic_DNA"/>
</dbReference>
<protein>
    <submittedName>
        <fullName evidence="9">Branched-chain amino acid ABC transporter permease</fullName>
    </submittedName>
</protein>
<feature type="transmembrane region" description="Helical" evidence="8">
    <location>
        <begin position="55"/>
        <end position="74"/>
    </location>
</feature>
<evidence type="ECO:0000256" key="1">
    <source>
        <dbReference type="ARBA" id="ARBA00004651"/>
    </source>
</evidence>
<evidence type="ECO:0000256" key="4">
    <source>
        <dbReference type="ARBA" id="ARBA00022475"/>
    </source>
</evidence>
<dbReference type="AlphaFoldDB" id="A0A2S0NGW3"/>
<dbReference type="InterPro" id="IPR011606">
    <property type="entry name" value="Brnchd-chn_aa_trnsp_permease"/>
</dbReference>